<keyword evidence="6" id="KW-1185">Reference proteome</keyword>
<evidence type="ECO:0000259" key="4">
    <source>
        <dbReference type="PROSITE" id="PS50893"/>
    </source>
</evidence>
<dbReference type="PROSITE" id="PS00211">
    <property type="entry name" value="ABC_TRANSPORTER_1"/>
    <property type="match status" value="1"/>
</dbReference>
<dbReference type="Gene3D" id="3.40.50.300">
    <property type="entry name" value="P-loop containing nucleotide triphosphate hydrolases"/>
    <property type="match status" value="1"/>
</dbReference>
<name>A0A9X2CU96_9BACI</name>
<organism evidence="5 6">
    <name type="scientific">Halalkalibacter alkaliphilus</name>
    <dbReference type="NCBI Taxonomy" id="2917993"/>
    <lineage>
        <taxon>Bacteria</taxon>
        <taxon>Bacillati</taxon>
        <taxon>Bacillota</taxon>
        <taxon>Bacilli</taxon>
        <taxon>Bacillales</taxon>
        <taxon>Bacillaceae</taxon>
        <taxon>Halalkalibacter</taxon>
    </lineage>
</organism>
<dbReference type="InterPro" id="IPR050153">
    <property type="entry name" value="Metal_Ion_Import_ABC"/>
</dbReference>
<dbReference type="Proteomes" id="UP001139150">
    <property type="component" value="Unassembled WGS sequence"/>
</dbReference>
<keyword evidence="3 5" id="KW-0067">ATP-binding</keyword>
<dbReference type="InterPro" id="IPR003593">
    <property type="entry name" value="AAA+_ATPase"/>
</dbReference>
<dbReference type="SMART" id="SM00382">
    <property type="entry name" value="AAA"/>
    <property type="match status" value="1"/>
</dbReference>
<dbReference type="InterPro" id="IPR017871">
    <property type="entry name" value="ABC_transporter-like_CS"/>
</dbReference>
<reference evidence="5" key="1">
    <citation type="submission" date="2022-02" db="EMBL/GenBank/DDBJ databases">
        <title>Halalkalibacter sp. nov. isolated from Lonar Lake, India.</title>
        <authorList>
            <person name="Joshi A."/>
            <person name="Thite S."/>
            <person name="Lodha T."/>
        </authorList>
    </citation>
    <scope>NUCLEOTIDE SEQUENCE</scope>
    <source>
        <strain evidence="5">MEB205</strain>
    </source>
</reference>
<evidence type="ECO:0000256" key="1">
    <source>
        <dbReference type="ARBA" id="ARBA00022448"/>
    </source>
</evidence>
<evidence type="ECO:0000313" key="5">
    <source>
        <dbReference type="EMBL" id="MCL7748378.1"/>
    </source>
</evidence>
<keyword evidence="1" id="KW-0813">Transport</keyword>
<keyword evidence="2" id="KW-0547">Nucleotide-binding</keyword>
<proteinExistence type="predicted"/>
<dbReference type="GO" id="GO:0005524">
    <property type="term" value="F:ATP binding"/>
    <property type="evidence" value="ECO:0007669"/>
    <property type="project" value="UniProtKB-KW"/>
</dbReference>
<dbReference type="PROSITE" id="PS50893">
    <property type="entry name" value="ABC_TRANSPORTER_2"/>
    <property type="match status" value="1"/>
</dbReference>
<dbReference type="SUPFAM" id="SSF52540">
    <property type="entry name" value="P-loop containing nucleoside triphosphate hydrolases"/>
    <property type="match status" value="1"/>
</dbReference>
<feature type="domain" description="ABC transporter" evidence="4">
    <location>
        <begin position="8"/>
        <end position="249"/>
    </location>
</feature>
<dbReference type="InterPro" id="IPR027417">
    <property type="entry name" value="P-loop_NTPase"/>
</dbReference>
<dbReference type="Pfam" id="PF00005">
    <property type="entry name" value="ABC_tran"/>
    <property type="match status" value="1"/>
</dbReference>
<protein>
    <submittedName>
        <fullName evidence="5">ABC transporter ATP-binding protein</fullName>
    </submittedName>
</protein>
<evidence type="ECO:0000313" key="6">
    <source>
        <dbReference type="Proteomes" id="UP001139150"/>
    </source>
</evidence>
<dbReference type="GO" id="GO:0016887">
    <property type="term" value="F:ATP hydrolysis activity"/>
    <property type="evidence" value="ECO:0007669"/>
    <property type="project" value="InterPro"/>
</dbReference>
<sequence>MMTEQGVVSLKNVSWQREGKSILHNFSWNVTPNEHWVILGLNGSGKTSILQLLMGYQWASKGEIHVLDQKFGQANIPELRKSIGWVSASIDERYAARGRDTALDVVLSGKHASIGIYDKITSEDVSEATLLLQELKIEQLSGQRFSSLSQGEKRRVIIARALMAKPKILILDEPCNGLDIFSREQLLETIQSLAETKGGPTLLYVTHHIEEVVPAISHALLLNNGSIVAKGEKQSTLTEENLEKTFQLPLRLKWEEDRLWLSIQSKQTVTDDQK</sequence>
<dbReference type="PANTHER" id="PTHR42734">
    <property type="entry name" value="METAL TRANSPORT SYSTEM ATP-BINDING PROTEIN TM_0124-RELATED"/>
    <property type="match status" value="1"/>
</dbReference>
<gene>
    <name evidence="5" type="ORF">MF646_14710</name>
</gene>
<dbReference type="InterPro" id="IPR003439">
    <property type="entry name" value="ABC_transporter-like_ATP-bd"/>
</dbReference>
<dbReference type="EMBL" id="JAKRYL010000015">
    <property type="protein sequence ID" value="MCL7748378.1"/>
    <property type="molecule type" value="Genomic_DNA"/>
</dbReference>
<evidence type="ECO:0000256" key="3">
    <source>
        <dbReference type="ARBA" id="ARBA00022840"/>
    </source>
</evidence>
<comment type="caution">
    <text evidence="5">The sequence shown here is derived from an EMBL/GenBank/DDBJ whole genome shotgun (WGS) entry which is preliminary data.</text>
</comment>
<accession>A0A9X2CU96</accession>
<evidence type="ECO:0000256" key="2">
    <source>
        <dbReference type="ARBA" id="ARBA00022741"/>
    </source>
</evidence>
<dbReference type="AlphaFoldDB" id="A0A9X2CU96"/>